<dbReference type="EMBL" id="JACBYR010000001">
    <property type="protein sequence ID" value="NYE84226.1"/>
    <property type="molecule type" value="Genomic_DNA"/>
</dbReference>
<gene>
    <name evidence="2" type="ORF">FHW18_003497</name>
</gene>
<dbReference type="GO" id="GO:0003824">
    <property type="term" value="F:catalytic activity"/>
    <property type="evidence" value="ECO:0007669"/>
    <property type="project" value="UniProtKB-ARBA"/>
</dbReference>
<dbReference type="InterPro" id="IPR001753">
    <property type="entry name" value="Enoyl-CoA_hydra/iso"/>
</dbReference>
<dbReference type="GO" id="GO:0006635">
    <property type="term" value="P:fatty acid beta-oxidation"/>
    <property type="evidence" value="ECO:0007669"/>
    <property type="project" value="TreeGrafter"/>
</dbReference>
<accession>A0A7Y9LPM0</accession>
<evidence type="ECO:0000313" key="3">
    <source>
        <dbReference type="Proteomes" id="UP000542125"/>
    </source>
</evidence>
<dbReference type="InterPro" id="IPR029045">
    <property type="entry name" value="ClpP/crotonase-like_dom_sf"/>
</dbReference>
<dbReference type="PANTHER" id="PTHR11941:SF171">
    <property type="entry name" value="SD19268P"/>
    <property type="match status" value="1"/>
</dbReference>
<dbReference type="PANTHER" id="PTHR11941">
    <property type="entry name" value="ENOYL-COA HYDRATASE-RELATED"/>
    <property type="match status" value="1"/>
</dbReference>
<evidence type="ECO:0000256" key="1">
    <source>
        <dbReference type="ARBA" id="ARBA00005254"/>
    </source>
</evidence>
<reference evidence="2 3" key="1">
    <citation type="submission" date="2020-07" db="EMBL/GenBank/DDBJ databases">
        <title>Genomic Encyclopedia of Type Strains, Phase IV (KMG-V): Genome sequencing to study the core and pangenomes of soil and plant-associated prokaryotes.</title>
        <authorList>
            <person name="Whitman W."/>
        </authorList>
    </citation>
    <scope>NUCLEOTIDE SEQUENCE [LARGE SCALE GENOMIC DNA]</scope>
    <source>
        <strain evidence="2 3">SAS40</strain>
    </source>
</reference>
<dbReference type="NCBIfam" id="NF004795">
    <property type="entry name" value="PRK06143.1"/>
    <property type="match status" value="1"/>
</dbReference>
<sequence length="274" mass="28973">MTSSPPAATGHTVPLPDLSHATVTIDDAGVTTVCIAQAGPLNLLGSAVINDLTAAFAALHSRNDVRVVILRGTGDRAFVAGADIQEMSSLDRTSGEAFITRLRHLCHAVHHFPVPVIARIPGWALGGGMELAMACDMRIAADDAQFGMPEVKVGIPSVIHAALLPRLIGAGNAAWMLLAGELIDAHRAADWGLINEAVPQAQLDARVMHLAGNLARIGPAVLRQQKGLLRQWEALDLAGAIDASVKAFGAAFDTGEPQSFMNAFLEEKRRRKAR</sequence>
<dbReference type="Gene3D" id="3.90.226.10">
    <property type="entry name" value="2-enoyl-CoA Hydratase, Chain A, domain 1"/>
    <property type="match status" value="1"/>
</dbReference>
<dbReference type="Pfam" id="PF00378">
    <property type="entry name" value="ECH_1"/>
    <property type="match status" value="1"/>
</dbReference>
<dbReference type="SUPFAM" id="SSF52096">
    <property type="entry name" value="ClpP/crotonase"/>
    <property type="match status" value="1"/>
</dbReference>
<name>A0A7Y9LPM0_9BURK</name>
<dbReference type="CDD" id="cd06558">
    <property type="entry name" value="crotonase-like"/>
    <property type="match status" value="1"/>
</dbReference>
<protein>
    <submittedName>
        <fullName evidence="2">Enoyl-CoA hydratase/carnithine racemase</fullName>
    </submittedName>
</protein>
<keyword evidence="3" id="KW-1185">Reference proteome</keyword>
<proteinExistence type="inferred from homology"/>
<dbReference type="RefSeq" id="WP_179587940.1">
    <property type="nucleotide sequence ID" value="NZ_JACBYR010000001.1"/>
</dbReference>
<dbReference type="Proteomes" id="UP000542125">
    <property type="component" value="Unassembled WGS sequence"/>
</dbReference>
<comment type="similarity">
    <text evidence="1">Belongs to the enoyl-CoA hydratase/isomerase family.</text>
</comment>
<organism evidence="2 3">
    <name type="scientific">Pigmentiphaga litoralis</name>
    <dbReference type="NCBI Taxonomy" id="516702"/>
    <lineage>
        <taxon>Bacteria</taxon>
        <taxon>Pseudomonadati</taxon>
        <taxon>Pseudomonadota</taxon>
        <taxon>Betaproteobacteria</taxon>
        <taxon>Burkholderiales</taxon>
        <taxon>Alcaligenaceae</taxon>
        <taxon>Pigmentiphaga</taxon>
    </lineage>
</organism>
<dbReference type="AlphaFoldDB" id="A0A7Y9LPM0"/>
<evidence type="ECO:0000313" key="2">
    <source>
        <dbReference type="EMBL" id="NYE84226.1"/>
    </source>
</evidence>
<comment type="caution">
    <text evidence="2">The sequence shown here is derived from an EMBL/GenBank/DDBJ whole genome shotgun (WGS) entry which is preliminary data.</text>
</comment>